<gene>
    <name evidence="1" type="ORF">AVDCRST_MAG87-3899</name>
</gene>
<accession>A0A6J4VU80</accession>
<protein>
    <submittedName>
        <fullName evidence="1">Uncharacterized protein</fullName>
    </submittedName>
</protein>
<dbReference type="EMBL" id="CADCWJ010000856">
    <property type="protein sequence ID" value="CAA9585551.1"/>
    <property type="molecule type" value="Genomic_DNA"/>
</dbReference>
<dbReference type="AlphaFoldDB" id="A0A6J4VU80"/>
<evidence type="ECO:0000313" key="1">
    <source>
        <dbReference type="EMBL" id="CAA9585551.1"/>
    </source>
</evidence>
<proteinExistence type="predicted"/>
<sequence>GCAVRLDRAEHRQQRTIEQIAMALRDHDRDAFPV</sequence>
<organism evidence="1">
    <name type="scientific">uncultured Thermomicrobiales bacterium</name>
    <dbReference type="NCBI Taxonomy" id="1645740"/>
    <lineage>
        <taxon>Bacteria</taxon>
        <taxon>Pseudomonadati</taxon>
        <taxon>Thermomicrobiota</taxon>
        <taxon>Thermomicrobia</taxon>
        <taxon>Thermomicrobiales</taxon>
        <taxon>environmental samples</taxon>
    </lineage>
</organism>
<reference evidence="1" key="1">
    <citation type="submission" date="2020-02" db="EMBL/GenBank/DDBJ databases">
        <authorList>
            <person name="Meier V. D."/>
        </authorList>
    </citation>
    <scope>NUCLEOTIDE SEQUENCE</scope>
    <source>
        <strain evidence="1">AVDCRST_MAG87</strain>
    </source>
</reference>
<feature type="non-terminal residue" evidence="1">
    <location>
        <position position="1"/>
    </location>
</feature>
<name>A0A6J4VU80_9BACT</name>